<dbReference type="GO" id="GO:0008276">
    <property type="term" value="F:protein methyltransferase activity"/>
    <property type="evidence" value="ECO:0007669"/>
    <property type="project" value="TreeGrafter"/>
</dbReference>
<dbReference type="InterPro" id="IPR052190">
    <property type="entry name" value="Euk-Arch_PrmC-MTase"/>
</dbReference>
<evidence type="ECO:0000313" key="4">
    <source>
        <dbReference type="EMBL" id="VDN12221.1"/>
    </source>
</evidence>
<gene>
    <name evidence="4" type="ORF">DILT_LOCUS8052</name>
</gene>
<name>A0A3P7M1M3_DIBLA</name>
<dbReference type="GO" id="GO:0032259">
    <property type="term" value="P:methylation"/>
    <property type="evidence" value="ECO:0007669"/>
    <property type="project" value="UniProtKB-KW"/>
</dbReference>
<dbReference type="InterPro" id="IPR029063">
    <property type="entry name" value="SAM-dependent_MTases_sf"/>
</dbReference>
<dbReference type="GO" id="GO:0035657">
    <property type="term" value="C:eRF1 methyltransferase complex"/>
    <property type="evidence" value="ECO:0007669"/>
    <property type="project" value="TreeGrafter"/>
</dbReference>
<dbReference type="EMBL" id="UYRU01053363">
    <property type="protein sequence ID" value="VDN12221.1"/>
    <property type="molecule type" value="Genomic_DNA"/>
</dbReference>
<dbReference type="Gene3D" id="3.40.50.150">
    <property type="entry name" value="Vaccinia Virus protein VP39"/>
    <property type="match status" value="1"/>
</dbReference>
<accession>A0A3P7M1M3</accession>
<evidence type="ECO:0000313" key="5">
    <source>
        <dbReference type="Proteomes" id="UP000281553"/>
    </source>
</evidence>
<evidence type="ECO:0000256" key="1">
    <source>
        <dbReference type="ARBA" id="ARBA00022603"/>
    </source>
</evidence>
<dbReference type="Proteomes" id="UP000281553">
    <property type="component" value="Unassembled WGS sequence"/>
</dbReference>
<keyword evidence="5" id="KW-1185">Reference proteome</keyword>
<dbReference type="SUPFAM" id="SSF53335">
    <property type="entry name" value="S-adenosyl-L-methionine-dependent methyltransferases"/>
    <property type="match status" value="1"/>
</dbReference>
<dbReference type="PANTHER" id="PTHR45875:SF1">
    <property type="entry name" value="METHYLTRANSFERASE N6AMT1"/>
    <property type="match status" value="1"/>
</dbReference>
<evidence type="ECO:0008006" key="6">
    <source>
        <dbReference type="Google" id="ProtNLM"/>
    </source>
</evidence>
<keyword evidence="3" id="KW-0949">S-adenosyl-L-methionine</keyword>
<evidence type="ECO:0000256" key="3">
    <source>
        <dbReference type="ARBA" id="ARBA00022691"/>
    </source>
</evidence>
<dbReference type="GO" id="GO:0008757">
    <property type="term" value="F:S-adenosylmethionine-dependent methyltransferase activity"/>
    <property type="evidence" value="ECO:0007669"/>
    <property type="project" value="TreeGrafter"/>
</dbReference>
<dbReference type="PANTHER" id="PTHR45875">
    <property type="entry name" value="METHYLTRANSFERASE N6AMT1"/>
    <property type="match status" value="1"/>
</dbReference>
<proteinExistence type="predicted"/>
<sequence length="155" mass="17490">MIPTPCTDLLTQPQFSDVYPPSEDSFLFLDALEKDITFLTDHLKPAVVMEIGSGSGVISTFLSKLLRTPTMFIGVDISEKSRTGDMKPGKLSPRGVLYLLLLRENQPSEVHELVRESSTGRLFKVVCLMNRTCHNENLAVYRYYDPTVHIQMPEI</sequence>
<dbReference type="OrthoDB" id="406152at2759"/>
<reference evidence="4 5" key="1">
    <citation type="submission" date="2018-11" db="EMBL/GenBank/DDBJ databases">
        <authorList>
            <consortium name="Pathogen Informatics"/>
        </authorList>
    </citation>
    <scope>NUCLEOTIDE SEQUENCE [LARGE SCALE GENOMIC DNA]</scope>
</reference>
<dbReference type="AlphaFoldDB" id="A0A3P7M1M3"/>
<protein>
    <recommendedName>
        <fullName evidence="6">Methyltransferase domain-containing protein</fullName>
    </recommendedName>
</protein>
<keyword evidence="2" id="KW-0808">Transferase</keyword>
<keyword evidence="1" id="KW-0489">Methyltransferase</keyword>
<organism evidence="4 5">
    <name type="scientific">Dibothriocephalus latus</name>
    <name type="common">Fish tapeworm</name>
    <name type="synonym">Diphyllobothrium latum</name>
    <dbReference type="NCBI Taxonomy" id="60516"/>
    <lineage>
        <taxon>Eukaryota</taxon>
        <taxon>Metazoa</taxon>
        <taxon>Spiralia</taxon>
        <taxon>Lophotrochozoa</taxon>
        <taxon>Platyhelminthes</taxon>
        <taxon>Cestoda</taxon>
        <taxon>Eucestoda</taxon>
        <taxon>Diphyllobothriidea</taxon>
        <taxon>Diphyllobothriidae</taxon>
        <taxon>Dibothriocephalus</taxon>
    </lineage>
</organism>
<evidence type="ECO:0000256" key="2">
    <source>
        <dbReference type="ARBA" id="ARBA00022679"/>
    </source>
</evidence>